<evidence type="ECO:0000256" key="3">
    <source>
        <dbReference type="ARBA" id="ARBA00011991"/>
    </source>
</evidence>
<keyword evidence="5" id="KW-0169">Cobalamin biosynthesis</keyword>
<comment type="caution">
    <text evidence="10">The sequence shown here is derived from an EMBL/GenBank/DDBJ whole genome shotgun (WGS) entry which is preliminary data.</text>
</comment>
<dbReference type="AlphaFoldDB" id="A0A372EM24"/>
<dbReference type="EC" id="2.4.2.21" evidence="3"/>
<proteinExistence type="inferred from homology"/>
<comment type="pathway">
    <text evidence="1">Nucleoside biosynthesis; alpha-ribazole biosynthesis; alpha-ribazole from 5,6-dimethylbenzimidazole: step 1/2.</text>
</comment>
<dbReference type="GO" id="GO:0008939">
    <property type="term" value="F:nicotinate-nucleotide-dimethylbenzimidazole phosphoribosyltransferase activity"/>
    <property type="evidence" value="ECO:0007669"/>
    <property type="project" value="UniProtKB-EC"/>
</dbReference>
<comment type="similarity">
    <text evidence="2">Belongs to the CobT family.</text>
</comment>
<dbReference type="SUPFAM" id="SSF52733">
    <property type="entry name" value="Nicotinate mononucleotide:5,6-dimethylbenzimidazole phosphoribosyltransferase (CobT)"/>
    <property type="match status" value="1"/>
</dbReference>
<dbReference type="EMBL" id="QVLS01000003">
    <property type="protein sequence ID" value="RFP80384.1"/>
    <property type="molecule type" value="Genomic_DNA"/>
</dbReference>
<evidence type="ECO:0000256" key="7">
    <source>
        <dbReference type="ARBA" id="ARBA00022679"/>
    </source>
</evidence>
<comment type="catalytic activity">
    <reaction evidence="9">
        <text>5,6-dimethylbenzimidazole + nicotinate beta-D-ribonucleotide = alpha-ribazole 5'-phosphate + nicotinate + H(+)</text>
        <dbReference type="Rhea" id="RHEA:11196"/>
        <dbReference type="ChEBI" id="CHEBI:15378"/>
        <dbReference type="ChEBI" id="CHEBI:15890"/>
        <dbReference type="ChEBI" id="CHEBI:32544"/>
        <dbReference type="ChEBI" id="CHEBI:57502"/>
        <dbReference type="ChEBI" id="CHEBI:57918"/>
        <dbReference type="EC" id="2.4.2.21"/>
    </reaction>
</comment>
<evidence type="ECO:0000256" key="2">
    <source>
        <dbReference type="ARBA" id="ARBA00007110"/>
    </source>
</evidence>
<evidence type="ECO:0000256" key="4">
    <source>
        <dbReference type="ARBA" id="ARBA00015486"/>
    </source>
</evidence>
<dbReference type="CDD" id="cd02439">
    <property type="entry name" value="DMB-PRT_CobT"/>
    <property type="match status" value="1"/>
</dbReference>
<dbReference type="Gene3D" id="1.10.1610.10">
    <property type="match status" value="1"/>
</dbReference>
<evidence type="ECO:0000256" key="9">
    <source>
        <dbReference type="ARBA" id="ARBA00047340"/>
    </source>
</evidence>
<evidence type="ECO:0000256" key="5">
    <source>
        <dbReference type="ARBA" id="ARBA00022573"/>
    </source>
</evidence>
<dbReference type="InterPro" id="IPR023195">
    <property type="entry name" value="Nict_dMeBzImd_PRibTrfase_N"/>
</dbReference>
<dbReference type="Gene3D" id="3.40.50.10210">
    <property type="match status" value="1"/>
</dbReference>
<dbReference type="InterPro" id="IPR003200">
    <property type="entry name" value="Nict_dMeBzImd_PRibTrfase"/>
</dbReference>
<evidence type="ECO:0000313" key="11">
    <source>
        <dbReference type="Proteomes" id="UP000261931"/>
    </source>
</evidence>
<dbReference type="InterPro" id="IPR036087">
    <property type="entry name" value="Nict_dMeBzImd_PRibTrfase_sf"/>
</dbReference>
<evidence type="ECO:0000256" key="1">
    <source>
        <dbReference type="ARBA" id="ARBA00005049"/>
    </source>
</evidence>
<reference evidence="10 11" key="1">
    <citation type="submission" date="2018-08" db="EMBL/GenBank/DDBJ databases">
        <title>Hydrogenophaga sp. LA-38 isolated from sludge.</title>
        <authorList>
            <person name="Im W.-T."/>
        </authorList>
    </citation>
    <scope>NUCLEOTIDE SEQUENCE [LARGE SCALE GENOMIC DNA]</scope>
    <source>
        <strain evidence="10 11">LA-38</strain>
    </source>
</reference>
<evidence type="ECO:0000256" key="6">
    <source>
        <dbReference type="ARBA" id="ARBA00022676"/>
    </source>
</evidence>
<keyword evidence="6 10" id="KW-0328">Glycosyltransferase</keyword>
<dbReference type="Pfam" id="PF02277">
    <property type="entry name" value="DBI_PRT"/>
    <property type="match status" value="1"/>
</dbReference>
<accession>A0A372EM24</accession>
<keyword evidence="11" id="KW-1185">Reference proteome</keyword>
<dbReference type="PANTHER" id="PTHR43463">
    <property type="entry name" value="NICOTINATE-NUCLEOTIDE--DIMETHYLBENZIMIDAZOLE PHOSPHORIBOSYLTRANSFERASE"/>
    <property type="match status" value="1"/>
</dbReference>
<organism evidence="10 11">
    <name type="scientific">Hydrogenophaga borbori</name>
    <dbReference type="NCBI Taxonomy" id="2294117"/>
    <lineage>
        <taxon>Bacteria</taxon>
        <taxon>Pseudomonadati</taxon>
        <taxon>Pseudomonadota</taxon>
        <taxon>Betaproteobacteria</taxon>
        <taxon>Burkholderiales</taxon>
        <taxon>Comamonadaceae</taxon>
        <taxon>Hydrogenophaga</taxon>
    </lineage>
</organism>
<sequence>MSRKPATPPTGCSCAAEHPMARDPALTPINAPRPFAPVEGLKLPAIASTADTTLEHALHRRLQPDGQPANALGQLQWLAGQLARIQHSSALPFDLLVFDAPQLVVFAADHGLAVEGMSDLPQSATAELVNQLLVGRAPVNTLARQHGFELTVVDAGMATPITQPPAARGRPPATLQARKIAYGTRNCLLGPAMSLSQTVAALHAGMDVVRHLPGTVLALGEVGVANPASAALLLSRLCGVPMADALPRDDGPGSAFDDTVHFQRLDKLTAAAQRHAQAISPIHALAAFGGFEIAMMAGAMLQAASERRVVLVDGFVAGAAALVARGLSPAVADYLVYAQRSPATAHRLMLIHLQAMPLLDLDLHINQGTGALLAWPLLLATQALLET</sequence>
<dbReference type="Proteomes" id="UP000261931">
    <property type="component" value="Unassembled WGS sequence"/>
</dbReference>
<dbReference type="GO" id="GO:0009236">
    <property type="term" value="P:cobalamin biosynthetic process"/>
    <property type="evidence" value="ECO:0007669"/>
    <property type="project" value="UniProtKB-KW"/>
</dbReference>
<dbReference type="UniPathway" id="UPA00061">
    <property type="reaction ID" value="UER00516"/>
</dbReference>
<evidence type="ECO:0000313" key="10">
    <source>
        <dbReference type="EMBL" id="RFP80384.1"/>
    </source>
</evidence>
<name>A0A372EM24_9BURK</name>
<evidence type="ECO:0000256" key="8">
    <source>
        <dbReference type="ARBA" id="ARBA00030686"/>
    </source>
</evidence>
<dbReference type="PANTHER" id="PTHR43463:SF1">
    <property type="entry name" value="NICOTINATE-NUCLEOTIDE--DIMETHYLBENZIMIDAZOLE PHOSPHORIBOSYLTRANSFERASE"/>
    <property type="match status" value="1"/>
</dbReference>
<gene>
    <name evidence="10" type="ORF">DY262_08075</name>
</gene>
<keyword evidence="7 10" id="KW-0808">Transferase</keyword>
<protein>
    <recommendedName>
        <fullName evidence="4">Nicotinate-nucleotide--dimethylbenzimidazole phosphoribosyltransferase</fullName>
        <ecNumber evidence="3">2.4.2.21</ecNumber>
    </recommendedName>
    <alternativeName>
        <fullName evidence="8">N(1)-alpha-phosphoribosyltransferase</fullName>
    </alternativeName>
</protein>